<protein>
    <recommendedName>
        <fullName evidence="9">Nuclear condensin complex subunit 3 C-terminal domain-containing protein</fullName>
    </recommendedName>
</protein>
<dbReference type="AlphaFoldDB" id="A0AAV1ZER0"/>
<keyword evidence="6" id="KW-0226">DNA condensation</keyword>
<dbReference type="InterPro" id="IPR025977">
    <property type="entry name" value="Cnd3_C"/>
</dbReference>
<organism evidence="10 11">
    <name type="scientific">Larinioides sclopetarius</name>
    <dbReference type="NCBI Taxonomy" id="280406"/>
    <lineage>
        <taxon>Eukaryota</taxon>
        <taxon>Metazoa</taxon>
        <taxon>Ecdysozoa</taxon>
        <taxon>Arthropoda</taxon>
        <taxon>Chelicerata</taxon>
        <taxon>Arachnida</taxon>
        <taxon>Araneae</taxon>
        <taxon>Araneomorphae</taxon>
        <taxon>Entelegynae</taxon>
        <taxon>Araneoidea</taxon>
        <taxon>Araneidae</taxon>
        <taxon>Larinioides</taxon>
    </lineage>
</organism>
<keyword evidence="3" id="KW-0158">Chromosome</keyword>
<dbReference type="PANTHER" id="PTHR14418:SF5">
    <property type="entry name" value="CONDENSIN COMPLEX SUBUNIT 3"/>
    <property type="match status" value="1"/>
</dbReference>
<reference evidence="10 11" key="1">
    <citation type="submission" date="2024-04" db="EMBL/GenBank/DDBJ databases">
        <authorList>
            <person name="Rising A."/>
            <person name="Reimegard J."/>
            <person name="Sonavane S."/>
            <person name="Akerstrom W."/>
            <person name="Nylinder S."/>
            <person name="Hedman E."/>
            <person name="Kallberg Y."/>
        </authorList>
    </citation>
    <scope>NUCLEOTIDE SEQUENCE [LARGE SCALE GENOMIC DNA]</scope>
</reference>
<name>A0AAV1ZER0_9ARAC</name>
<evidence type="ECO:0000256" key="8">
    <source>
        <dbReference type="SAM" id="MobiDB-lite"/>
    </source>
</evidence>
<evidence type="ECO:0000313" key="11">
    <source>
        <dbReference type="Proteomes" id="UP001497382"/>
    </source>
</evidence>
<feature type="domain" description="Nuclear condensin complex subunit 3 C-terminal" evidence="9">
    <location>
        <begin position="494"/>
        <end position="742"/>
    </location>
</feature>
<gene>
    <name evidence="10" type="ORF">LARSCL_LOCUS4379</name>
</gene>
<dbReference type="GO" id="GO:0005737">
    <property type="term" value="C:cytoplasm"/>
    <property type="evidence" value="ECO:0007669"/>
    <property type="project" value="TreeGrafter"/>
</dbReference>
<evidence type="ECO:0000256" key="4">
    <source>
        <dbReference type="ARBA" id="ARBA00022618"/>
    </source>
</evidence>
<keyword evidence="4" id="KW-0132">Cell division</keyword>
<keyword evidence="7" id="KW-0131">Cell cycle</keyword>
<evidence type="ECO:0000256" key="6">
    <source>
        <dbReference type="ARBA" id="ARBA00023067"/>
    </source>
</evidence>
<dbReference type="GO" id="GO:0000796">
    <property type="term" value="C:condensin complex"/>
    <property type="evidence" value="ECO:0007669"/>
    <property type="project" value="InterPro"/>
</dbReference>
<dbReference type="GO" id="GO:0000793">
    <property type="term" value="C:condensed chromosome"/>
    <property type="evidence" value="ECO:0007669"/>
    <property type="project" value="TreeGrafter"/>
</dbReference>
<proteinExistence type="inferred from homology"/>
<comment type="subcellular location">
    <subcellularLocation>
        <location evidence="1">Chromosome</location>
    </subcellularLocation>
</comment>
<feature type="region of interest" description="Disordered" evidence="8">
    <location>
        <begin position="921"/>
        <end position="1118"/>
    </location>
</feature>
<dbReference type="Gene3D" id="1.25.10.10">
    <property type="entry name" value="Leucine-rich Repeat Variant"/>
    <property type="match status" value="1"/>
</dbReference>
<evidence type="ECO:0000256" key="1">
    <source>
        <dbReference type="ARBA" id="ARBA00004286"/>
    </source>
</evidence>
<keyword evidence="11" id="KW-1185">Reference proteome</keyword>
<dbReference type="GO" id="GO:0007076">
    <property type="term" value="P:mitotic chromosome condensation"/>
    <property type="evidence" value="ECO:0007669"/>
    <property type="project" value="InterPro"/>
</dbReference>
<evidence type="ECO:0000256" key="5">
    <source>
        <dbReference type="ARBA" id="ARBA00022776"/>
    </source>
</evidence>
<evidence type="ECO:0000259" key="9">
    <source>
        <dbReference type="Pfam" id="PF12719"/>
    </source>
</evidence>
<keyword evidence="5" id="KW-0498">Mitosis</keyword>
<dbReference type="InterPro" id="IPR011989">
    <property type="entry name" value="ARM-like"/>
</dbReference>
<dbReference type="GO" id="GO:0051301">
    <property type="term" value="P:cell division"/>
    <property type="evidence" value="ECO:0007669"/>
    <property type="project" value="UniProtKB-KW"/>
</dbReference>
<dbReference type="Proteomes" id="UP001497382">
    <property type="component" value="Unassembled WGS sequence"/>
</dbReference>
<evidence type="ECO:0000256" key="7">
    <source>
        <dbReference type="ARBA" id="ARBA00023306"/>
    </source>
</evidence>
<accession>A0AAV1ZER0</accession>
<dbReference type="SUPFAM" id="SSF48371">
    <property type="entry name" value="ARM repeat"/>
    <property type="match status" value="1"/>
</dbReference>
<sequence length="1118" mass="126600">MLLSHVMAPHVAEDSMTLFEQLVDIFESCTIEADLSGLHKRLCKVYESYNGQGFEEFFEHILKITLSNSKRNTDVRRIFSFMSEMLVNLDNKFKDAKAKELAGEESEDLMHPLLRSVFVLLEQWSRASSYTVRYRTCQFLHSILTYIQDHGIGELDMNTYETLLDVIEARRLDVSCNVRVQAVSLAKFFQDPHTINDPIIAGLCWQMQNDPNPLVRKTTVSIVAACEETIIPITKRFLYDKNANVRNAALLHICNRISPRSFTTWQRIMILKQCFSDPSPVVRRNAEQRLIPVWFRAYKDKLTRFFKDLQEGNESLDNIVFMPELLQVLAKCVKIAQIVDEIGLDVDSCLPKSTLSGEQAFLWRHFYQLAHKDNRLSKFIPSPDDLIDFILKYFSNSSIEDDQAYVFNELILFLLDIIETNGVEKCEKIFPALLGIIKNPFISYEVIPYIMPLYLNYAPKEREVIQSDMLEVIEDLLQMLQFTKEDQAKGIVLKCFAIASQVLIEESVITRKFQDIKDVLINHFLSSEDLEIKIQAITTLSLYCQMDLIEAKLSWPLFAEAVNIGSSPLRNSLLKGAFDILKCHGWQIFANLTSNGEDFFNEAIGNLLLHSEDKEKERCIMVQGILKLFLAHHTYSPIILSQLIVLLFHPDEYHSLRKDVEEFFLLYGETKEEAECLSKSFLAVINILYDANENSPFFKVNIKKVALRLVEYSKQFENSKDFKLENSFKDLLVLKLTKKFLKKPWRLPATDLYAVCNEFLPKGYDNLLQLKERINLIIESFQSAVFQKKTPWPKRTAKQFSSYLKKIQVALDTAPQLELDITPSPIEKRLFTDSYIDTDSQKSLAEVNTNSSSSSIQSEAFSLVETSPERISASSSQCESPLSDNGLTAVEASSVENEFAEENPAETYLPTKTLTEEVPQLNKNPAKDNNPLPSKTPAKGKTPMPTKTPSKGKTPAKGKTPLPTKIPTEEKEVALPSKTPAKGKTPLPTKIPTEEKEVALLSKTPAKGKTPLQTKIPTEEKEVALPSKTPAKGRTTLPTKTPAKDITLLSSKTPVKGKTPLPMKTPVNTSLLQSKTPAKGRTPLPKKSSSKVKETPLPSKTPKGKTPSKTKTYVDESD</sequence>
<evidence type="ECO:0000256" key="2">
    <source>
        <dbReference type="ARBA" id="ARBA00006533"/>
    </source>
</evidence>
<feature type="compositionally biased region" description="Polar residues" evidence="8">
    <location>
        <begin position="1066"/>
        <end position="1076"/>
    </location>
</feature>
<dbReference type="InterPro" id="IPR027165">
    <property type="entry name" value="CND3"/>
</dbReference>
<evidence type="ECO:0000313" key="10">
    <source>
        <dbReference type="EMBL" id="CAL1268797.1"/>
    </source>
</evidence>
<feature type="region of interest" description="Disordered" evidence="8">
    <location>
        <begin position="867"/>
        <end position="886"/>
    </location>
</feature>
<dbReference type="EMBL" id="CAXIEN010000036">
    <property type="protein sequence ID" value="CAL1268797.1"/>
    <property type="molecule type" value="Genomic_DNA"/>
</dbReference>
<feature type="compositionally biased region" description="Polar residues" evidence="8">
    <location>
        <begin position="872"/>
        <end position="886"/>
    </location>
</feature>
<dbReference type="PANTHER" id="PTHR14418">
    <property type="entry name" value="CONDENSIN COMPLEX SUBUNIT 3-RELATED"/>
    <property type="match status" value="1"/>
</dbReference>
<comment type="similarity">
    <text evidence="2">Belongs to the CND3 (condensin subunit 3) family.</text>
</comment>
<comment type="caution">
    <text evidence="10">The sequence shown here is derived from an EMBL/GenBank/DDBJ whole genome shotgun (WGS) entry which is preliminary data.</text>
</comment>
<evidence type="ECO:0000256" key="3">
    <source>
        <dbReference type="ARBA" id="ARBA00022454"/>
    </source>
</evidence>
<dbReference type="InterPro" id="IPR016024">
    <property type="entry name" value="ARM-type_fold"/>
</dbReference>
<dbReference type="Pfam" id="PF12719">
    <property type="entry name" value="Cnd3"/>
    <property type="match status" value="1"/>
</dbReference>